<comment type="caution">
    <text evidence="8">The sequence shown here is derived from an EMBL/GenBank/DDBJ whole genome shotgun (WGS) entry which is preliminary data.</text>
</comment>
<comment type="function">
    <text evidence="5">Zinc chaperone that directly transfers zinc cofactor to target proteins, thereby activating them. Zinc is transferred from the CXCC motif in the GTPase domain to the zinc binding site in target proteins in a process requiring GTP hydrolysis.</text>
</comment>
<organism evidence="8 9">
    <name type="scientific">Rhizobium oryziradicis</name>
    <dbReference type="NCBI Taxonomy" id="1867956"/>
    <lineage>
        <taxon>Bacteria</taxon>
        <taxon>Pseudomonadati</taxon>
        <taxon>Pseudomonadota</taxon>
        <taxon>Alphaproteobacteria</taxon>
        <taxon>Hyphomicrobiales</taxon>
        <taxon>Rhizobiaceae</taxon>
        <taxon>Rhizobium/Agrobacterium group</taxon>
        <taxon>Rhizobium</taxon>
    </lineage>
</organism>
<dbReference type="InterPro" id="IPR051316">
    <property type="entry name" value="Zinc-reg_GTPase_activator"/>
</dbReference>
<dbReference type="PANTHER" id="PTHR13748">
    <property type="entry name" value="COBW-RELATED"/>
    <property type="match status" value="1"/>
</dbReference>
<dbReference type="GO" id="GO:0005737">
    <property type="term" value="C:cytoplasm"/>
    <property type="evidence" value="ECO:0007669"/>
    <property type="project" value="TreeGrafter"/>
</dbReference>
<dbReference type="EMBL" id="MKIM01000029">
    <property type="protein sequence ID" value="OLP43026.1"/>
    <property type="molecule type" value="Genomic_DNA"/>
</dbReference>
<dbReference type="AlphaFoldDB" id="A0A1Q8ZMA0"/>
<dbReference type="SMART" id="SM00833">
    <property type="entry name" value="CobW_C"/>
    <property type="match status" value="1"/>
</dbReference>
<proteinExistence type="inferred from homology"/>
<keyword evidence="9" id="KW-1185">Reference proteome</keyword>
<dbReference type="SUPFAM" id="SSF90002">
    <property type="entry name" value="Hypothetical protein YjiA, C-terminal domain"/>
    <property type="match status" value="1"/>
</dbReference>
<evidence type="ECO:0000313" key="8">
    <source>
        <dbReference type="EMBL" id="OLP43026.1"/>
    </source>
</evidence>
<dbReference type="RefSeq" id="WP_075641233.1">
    <property type="nucleotide sequence ID" value="NZ_MKIM01000029.1"/>
</dbReference>
<feature type="domain" description="CobW C-terminal" evidence="7">
    <location>
        <begin position="239"/>
        <end position="333"/>
    </location>
</feature>
<dbReference type="SUPFAM" id="SSF52540">
    <property type="entry name" value="P-loop containing nucleoside triphosphate hydrolases"/>
    <property type="match status" value="1"/>
</dbReference>
<dbReference type="InterPro" id="IPR027417">
    <property type="entry name" value="P-loop_NTPase"/>
</dbReference>
<sequence length="335" mass="36746">MAEIPQFTPVNLLTGFLGSGKTTLLKRLLSDPALSDTAVLINEFGEIGLDHDLVEQVDGDMVMLQSGCVCCTIRGDLAEALRALHERRERGAMPAFQRVVIESTGLADPFPILSTLKADSVLRHHFRPGNVITTVDAINGLGQLQRYAESSRQVVIADQLVITKTDMTNTADFDQLLAQLARLNPDAVVTCAADQGFQPASVLDETINLISDSLQSQSGFYCDIPNALENGENGHSADFRSFVVTVDQPVDWTAFGIWLTMLLNRHGQQVIRVKGILNLEGEDRPVAIHGVQHLVHPPVHMAGWPSDDRRSRLVFIVDGLETELIRQSFEAFTAL</sequence>
<dbReference type="CDD" id="cd03112">
    <property type="entry name" value="CobW-like"/>
    <property type="match status" value="1"/>
</dbReference>
<evidence type="ECO:0000256" key="3">
    <source>
        <dbReference type="ARBA" id="ARBA00023186"/>
    </source>
</evidence>
<keyword evidence="2" id="KW-0378">Hydrolase</keyword>
<dbReference type="Pfam" id="PF07683">
    <property type="entry name" value="CobW_C"/>
    <property type="match status" value="1"/>
</dbReference>
<dbReference type="Pfam" id="PF02492">
    <property type="entry name" value="cobW"/>
    <property type="match status" value="1"/>
</dbReference>
<evidence type="ECO:0000256" key="4">
    <source>
        <dbReference type="ARBA" id="ARBA00034320"/>
    </source>
</evidence>
<dbReference type="InterPro" id="IPR036627">
    <property type="entry name" value="CobW-likC_sf"/>
</dbReference>
<keyword evidence="1" id="KW-0547">Nucleotide-binding</keyword>
<evidence type="ECO:0000259" key="7">
    <source>
        <dbReference type="SMART" id="SM00833"/>
    </source>
</evidence>
<evidence type="ECO:0000256" key="2">
    <source>
        <dbReference type="ARBA" id="ARBA00022801"/>
    </source>
</evidence>
<accession>A0A1Q8ZMA0</accession>
<evidence type="ECO:0000313" key="9">
    <source>
        <dbReference type="Proteomes" id="UP000186894"/>
    </source>
</evidence>
<evidence type="ECO:0000256" key="6">
    <source>
        <dbReference type="ARBA" id="ARBA00049117"/>
    </source>
</evidence>
<protein>
    <submittedName>
        <fullName evidence="8">Cobalamin biosynthesis protein CobW</fullName>
    </submittedName>
</protein>
<evidence type="ECO:0000256" key="5">
    <source>
        <dbReference type="ARBA" id="ARBA00045658"/>
    </source>
</evidence>
<dbReference type="GO" id="GO:0000166">
    <property type="term" value="F:nucleotide binding"/>
    <property type="evidence" value="ECO:0007669"/>
    <property type="project" value="UniProtKB-KW"/>
</dbReference>
<dbReference type="Proteomes" id="UP000186894">
    <property type="component" value="Unassembled WGS sequence"/>
</dbReference>
<dbReference type="InterPro" id="IPR003495">
    <property type="entry name" value="CobW/HypB/UreG_nucleotide-bd"/>
</dbReference>
<dbReference type="GO" id="GO:0016787">
    <property type="term" value="F:hydrolase activity"/>
    <property type="evidence" value="ECO:0007669"/>
    <property type="project" value="UniProtKB-KW"/>
</dbReference>
<dbReference type="InterPro" id="IPR011629">
    <property type="entry name" value="CobW-like_C"/>
</dbReference>
<comment type="similarity">
    <text evidence="4">Belongs to the SIMIBI class G3E GTPase family. ZNG1 subfamily.</text>
</comment>
<dbReference type="OrthoDB" id="9808822at2"/>
<reference evidence="8 9" key="1">
    <citation type="submission" date="2016-09" db="EMBL/GenBank/DDBJ databases">
        <title>Rhizobium oryziradicis sp. nov., isolated from the root of rice.</title>
        <authorList>
            <person name="Zhao J."/>
            <person name="Zhang X."/>
        </authorList>
    </citation>
    <scope>NUCLEOTIDE SEQUENCE [LARGE SCALE GENOMIC DNA]</scope>
    <source>
        <strain evidence="8 9">N19</strain>
    </source>
</reference>
<dbReference type="PANTHER" id="PTHR13748:SF62">
    <property type="entry name" value="COBW DOMAIN-CONTAINING PROTEIN"/>
    <property type="match status" value="1"/>
</dbReference>
<comment type="catalytic activity">
    <reaction evidence="6">
        <text>GTP + H2O = GDP + phosphate + H(+)</text>
        <dbReference type="Rhea" id="RHEA:19669"/>
        <dbReference type="ChEBI" id="CHEBI:15377"/>
        <dbReference type="ChEBI" id="CHEBI:15378"/>
        <dbReference type="ChEBI" id="CHEBI:37565"/>
        <dbReference type="ChEBI" id="CHEBI:43474"/>
        <dbReference type="ChEBI" id="CHEBI:58189"/>
    </reaction>
    <physiologicalReaction direction="left-to-right" evidence="6">
        <dbReference type="Rhea" id="RHEA:19670"/>
    </physiologicalReaction>
</comment>
<dbReference type="Gene3D" id="3.30.1220.10">
    <property type="entry name" value="CobW-like, C-terminal domain"/>
    <property type="match status" value="1"/>
</dbReference>
<keyword evidence="3" id="KW-0143">Chaperone</keyword>
<dbReference type="Gene3D" id="3.40.50.300">
    <property type="entry name" value="P-loop containing nucleotide triphosphate hydrolases"/>
    <property type="match status" value="1"/>
</dbReference>
<gene>
    <name evidence="8" type="ORF">BJF95_13975</name>
</gene>
<evidence type="ECO:0000256" key="1">
    <source>
        <dbReference type="ARBA" id="ARBA00022741"/>
    </source>
</evidence>
<name>A0A1Q8ZMA0_9HYPH</name>
<dbReference type="STRING" id="1867956.BJF95_13975"/>